<comment type="caution">
    <text evidence="2">The sequence shown here is derived from an EMBL/GenBank/DDBJ whole genome shotgun (WGS) entry which is preliminary data.</text>
</comment>
<feature type="compositionally biased region" description="Basic and acidic residues" evidence="1">
    <location>
        <begin position="12"/>
        <end position="34"/>
    </location>
</feature>
<feature type="region of interest" description="Disordered" evidence="1">
    <location>
        <begin position="1"/>
        <end position="34"/>
    </location>
</feature>
<protein>
    <submittedName>
        <fullName evidence="2">3075_t:CDS:1</fullName>
    </submittedName>
</protein>
<organism evidence="2 3">
    <name type="scientific">Funneliformis mosseae</name>
    <name type="common">Endomycorrhizal fungus</name>
    <name type="synonym">Glomus mosseae</name>
    <dbReference type="NCBI Taxonomy" id="27381"/>
    <lineage>
        <taxon>Eukaryota</taxon>
        <taxon>Fungi</taxon>
        <taxon>Fungi incertae sedis</taxon>
        <taxon>Mucoromycota</taxon>
        <taxon>Glomeromycotina</taxon>
        <taxon>Glomeromycetes</taxon>
        <taxon>Glomerales</taxon>
        <taxon>Glomeraceae</taxon>
        <taxon>Funneliformis</taxon>
    </lineage>
</organism>
<sequence>MTSKISASPSEIHADDTKDKDFRKKGPLSDDTVRSESELLLDLGLINDDSLVSQGEKITKTITHDQITSLTIDVESSADNLTNQTARNNTNNAQIQLLRESFPKISHEQDKVQGLLQELSIPAKGEPEEENDSEEDGESISQNLIRLYKKYQFVESFEKRVKEIMNSNSRLNDQQART</sequence>
<dbReference type="EMBL" id="CAJVPP010002076">
    <property type="protein sequence ID" value="CAG8586125.1"/>
    <property type="molecule type" value="Genomic_DNA"/>
</dbReference>
<reference evidence="2" key="1">
    <citation type="submission" date="2021-06" db="EMBL/GenBank/DDBJ databases">
        <authorList>
            <person name="Kallberg Y."/>
            <person name="Tangrot J."/>
            <person name="Rosling A."/>
        </authorList>
    </citation>
    <scope>NUCLEOTIDE SEQUENCE</scope>
    <source>
        <strain evidence="2">87-6 pot B 2015</strain>
    </source>
</reference>
<accession>A0A9N9G744</accession>
<name>A0A9N9G744_FUNMO</name>
<evidence type="ECO:0000313" key="2">
    <source>
        <dbReference type="EMBL" id="CAG8586125.1"/>
    </source>
</evidence>
<proteinExistence type="predicted"/>
<dbReference type="AlphaFoldDB" id="A0A9N9G744"/>
<keyword evidence="3" id="KW-1185">Reference proteome</keyword>
<evidence type="ECO:0000256" key="1">
    <source>
        <dbReference type="SAM" id="MobiDB-lite"/>
    </source>
</evidence>
<evidence type="ECO:0000313" key="3">
    <source>
        <dbReference type="Proteomes" id="UP000789375"/>
    </source>
</evidence>
<dbReference type="Proteomes" id="UP000789375">
    <property type="component" value="Unassembled WGS sequence"/>
</dbReference>
<gene>
    <name evidence="2" type="ORF">FMOSSE_LOCUS8200</name>
</gene>